<evidence type="ECO:0000256" key="5">
    <source>
        <dbReference type="SAM" id="MobiDB-lite"/>
    </source>
</evidence>
<dbReference type="SUPFAM" id="SSF103473">
    <property type="entry name" value="MFS general substrate transporter"/>
    <property type="match status" value="1"/>
</dbReference>
<evidence type="ECO:0000256" key="3">
    <source>
        <dbReference type="ARBA" id="ARBA00022989"/>
    </source>
</evidence>
<evidence type="ECO:0000313" key="8">
    <source>
        <dbReference type="EMBL" id="MFC4329442.1"/>
    </source>
</evidence>
<sequence length="500" mass="50632">MYISSSRATATPRSPGTGTETDPATATATGTGTAGPEGPAGPAGPGAPAEPGAPPKATARTRATARVSPNVLALGSVSLVTDISSEMITAVLPMYVIFTLGLSPLQFGALNGMYVGVTALVRVAGGHAADRWQRRKLVAGGGYALSAVCKLGLLAAGSSVPVLGAVIAADRTGKGLRTGPRDALISLSSTPQTLGRSFGVHRALDTVGAFLGPLVAFALLLATPGRYDTVFVVSFGIAALGVLMLVLLVRERRTPAPAGGPAERAGLRDVLALLRHRAYLRVGLAAVLLSAVVIGDSFVYLLLQERLGVPEQYFPLLPLGTAGGYLLLAVPMGRLADRVGRLRVFAAGHVALLAGCLLLFLPWGGIAPIVAVLALHGVFYASTDGVLMAAVGPMVPERLRAGGLSLIQTAQSVAALAASVLFGACWSLWGLRTALAAALVALAVASALAVWILPWRTERRGLDGTAGTAGNAEGTGTGTGTEPVAGAVAGDRENSEGNAE</sequence>
<evidence type="ECO:0000256" key="6">
    <source>
        <dbReference type="SAM" id="Phobius"/>
    </source>
</evidence>
<organism evidence="8 9">
    <name type="scientific">Streptomyces andamanensis</name>
    <dbReference type="NCBI Taxonomy" id="1565035"/>
    <lineage>
        <taxon>Bacteria</taxon>
        <taxon>Bacillati</taxon>
        <taxon>Actinomycetota</taxon>
        <taxon>Actinomycetes</taxon>
        <taxon>Kitasatosporales</taxon>
        <taxon>Streptomycetaceae</taxon>
        <taxon>Streptomyces</taxon>
    </lineage>
</organism>
<dbReference type="RefSeq" id="WP_381739930.1">
    <property type="nucleotide sequence ID" value="NZ_JBHSDP010000015.1"/>
</dbReference>
<feature type="transmembrane region" description="Helical" evidence="6">
    <location>
        <begin position="203"/>
        <end position="223"/>
    </location>
</feature>
<dbReference type="PANTHER" id="PTHR23518:SF2">
    <property type="entry name" value="MAJOR FACILITATOR SUPERFAMILY TRANSPORTER"/>
    <property type="match status" value="1"/>
</dbReference>
<feature type="transmembrane region" description="Helical" evidence="6">
    <location>
        <begin position="313"/>
        <end position="330"/>
    </location>
</feature>
<feature type="transmembrane region" description="Helical" evidence="6">
    <location>
        <begin position="369"/>
        <end position="391"/>
    </location>
</feature>
<keyword evidence="4 6" id="KW-0472">Membrane</keyword>
<feature type="region of interest" description="Disordered" evidence="5">
    <location>
        <begin position="1"/>
        <end position="64"/>
    </location>
</feature>
<evidence type="ECO:0000259" key="7">
    <source>
        <dbReference type="PROSITE" id="PS50850"/>
    </source>
</evidence>
<feature type="compositionally biased region" description="Polar residues" evidence="5">
    <location>
        <begin position="1"/>
        <end position="14"/>
    </location>
</feature>
<dbReference type="CDD" id="cd17370">
    <property type="entry name" value="MFS_MJ1317_like"/>
    <property type="match status" value="1"/>
</dbReference>
<evidence type="ECO:0000256" key="1">
    <source>
        <dbReference type="ARBA" id="ARBA00004651"/>
    </source>
</evidence>
<gene>
    <name evidence="8" type="ORF">ACFPC0_16875</name>
</gene>
<dbReference type="Proteomes" id="UP001595824">
    <property type="component" value="Unassembled WGS sequence"/>
</dbReference>
<comment type="caution">
    <text evidence="8">The sequence shown here is derived from an EMBL/GenBank/DDBJ whole genome shotgun (WGS) entry which is preliminary data.</text>
</comment>
<feature type="transmembrane region" description="Helical" evidence="6">
    <location>
        <begin position="342"/>
        <end position="363"/>
    </location>
</feature>
<keyword evidence="2 6" id="KW-0812">Transmembrane</keyword>
<accession>A0ABV8TFR2</accession>
<dbReference type="InterPro" id="IPR020846">
    <property type="entry name" value="MFS_dom"/>
</dbReference>
<feature type="region of interest" description="Disordered" evidence="5">
    <location>
        <begin position="464"/>
        <end position="500"/>
    </location>
</feature>
<feature type="transmembrane region" description="Helical" evidence="6">
    <location>
        <begin position="403"/>
        <end position="429"/>
    </location>
</feature>
<protein>
    <submittedName>
        <fullName evidence="8">MFS transporter</fullName>
    </submittedName>
</protein>
<feature type="domain" description="Major facilitator superfamily (MFS) profile" evidence="7">
    <location>
        <begin position="70"/>
        <end position="458"/>
    </location>
</feature>
<comment type="subcellular location">
    <subcellularLocation>
        <location evidence="1">Cell membrane</location>
        <topology evidence="1">Multi-pass membrane protein</topology>
    </subcellularLocation>
</comment>
<keyword evidence="3 6" id="KW-1133">Transmembrane helix</keyword>
<feature type="transmembrane region" description="Helical" evidence="6">
    <location>
        <begin position="71"/>
        <end position="98"/>
    </location>
</feature>
<dbReference type="Pfam" id="PF07690">
    <property type="entry name" value="MFS_1"/>
    <property type="match status" value="1"/>
</dbReference>
<feature type="compositionally biased region" description="Low complexity" evidence="5">
    <location>
        <begin position="15"/>
        <end position="37"/>
    </location>
</feature>
<dbReference type="Gene3D" id="1.20.1250.20">
    <property type="entry name" value="MFS general substrate transporter like domains"/>
    <property type="match status" value="2"/>
</dbReference>
<dbReference type="InterPro" id="IPR036259">
    <property type="entry name" value="MFS_trans_sf"/>
</dbReference>
<dbReference type="PROSITE" id="PS50850">
    <property type="entry name" value="MFS"/>
    <property type="match status" value="1"/>
</dbReference>
<evidence type="ECO:0000313" key="9">
    <source>
        <dbReference type="Proteomes" id="UP001595824"/>
    </source>
</evidence>
<evidence type="ECO:0000256" key="2">
    <source>
        <dbReference type="ARBA" id="ARBA00022692"/>
    </source>
</evidence>
<dbReference type="InterPro" id="IPR011701">
    <property type="entry name" value="MFS"/>
</dbReference>
<keyword evidence="9" id="KW-1185">Reference proteome</keyword>
<evidence type="ECO:0000256" key="4">
    <source>
        <dbReference type="ARBA" id="ARBA00023136"/>
    </source>
</evidence>
<reference evidence="9" key="1">
    <citation type="journal article" date="2019" name="Int. J. Syst. Evol. Microbiol.">
        <title>The Global Catalogue of Microorganisms (GCM) 10K type strain sequencing project: providing services to taxonomists for standard genome sequencing and annotation.</title>
        <authorList>
            <consortium name="The Broad Institute Genomics Platform"/>
            <consortium name="The Broad Institute Genome Sequencing Center for Infectious Disease"/>
            <person name="Wu L."/>
            <person name="Ma J."/>
        </authorList>
    </citation>
    <scope>NUCLEOTIDE SEQUENCE [LARGE SCALE GENOMIC DNA]</scope>
    <source>
        <strain evidence="9">PCU 347</strain>
    </source>
</reference>
<feature type="compositionally biased region" description="Low complexity" evidence="5">
    <location>
        <begin position="46"/>
        <end position="64"/>
    </location>
</feature>
<feature type="compositionally biased region" description="Low complexity" evidence="5">
    <location>
        <begin position="480"/>
        <end position="489"/>
    </location>
</feature>
<dbReference type="EMBL" id="JBHSDP010000015">
    <property type="protein sequence ID" value="MFC4329442.1"/>
    <property type="molecule type" value="Genomic_DNA"/>
</dbReference>
<feature type="transmembrane region" description="Helical" evidence="6">
    <location>
        <begin position="435"/>
        <end position="453"/>
    </location>
</feature>
<proteinExistence type="predicted"/>
<dbReference type="PANTHER" id="PTHR23518">
    <property type="entry name" value="C-METHYLTRANSFERASE"/>
    <property type="match status" value="1"/>
</dbReference>
<feature type="transmembrane region" description="Helical" evidence="6">
    <location>
        <begin position="104"/>
        <end position="125"/>
    </location>
</feature>
<name>A0ABV8TFR2_9ACTN</name>
<feature type="transmembrane region" description="Helical" evidence="6">
    <location>
        <begin position="229"/>
        <end position="249"/>
    </location>
</feature>
<feature type="transmembrane region" description="Helical" evidence="6">
    <location>
        <begin position="278"/>
        <end position="301"/>
    </location>
</feature>
<feature type="compositionally biased region" description="Basic and acidic residues" evidence="5">
    <location>
        <begin position="490"/>
        <end position="500"/>
    </location>
</feature>